<dbReference type="InterPro" id="IPR008920">
    <property type="entry name" value="TF_FadR/GntR_C"/>
</dbReference>
<keyword evidence="1" id="KW-0805">Transcription regulation</keyword>
<proteinExistence type="predicted"/>
<dbReference type="GO" id="GO:0003677">
    <property type="term" value="F:DNA binding"/>
    <property type="evidence" value="ECO:0007669"/>
    <property type="project" value="UniProtKB-KW"/>
</dbReference>
<dbReference type="PROSITE" id="PS50949">
    <property type="entry name" value="HTH_GNTR"/>
    <property type="match status" value="1"/>
</dbReference>
<dbReference type="RefSeq" id="WP_004406869.1">
    <property type="nucleotide sequence ID" value="NZ_LK391965.1"/>
</dbReference>
<dbReference type="AlphaFoldDB" id="A0AAV2VKZ2"/>
<dbReference type="Pfam" id="PF00392">
    <property type="entry name" value="GntR"/>
    <property type="match status" value="1"/>
</dbReference>
<dbReference type="PRINTS" id="PR00035">
    <property type="entry name" value="HTHGNTR"/>
</dbReference>
<name>A0AAV2VKZ2_9VIBR</name>
<dbReference type="PANTHER" id="PTHR43537">
    <property type="entry name" value="TRANSCRIPTIONAL REGULATOR, GNTR FAMILY"/>
    <property type="match status" value="1"/>
</dbReference>
<evidence type="ECO:0000313" key="6">
    <source>
        <dbReference type="Proteomes" id="UP000018211"/>
    </source>
</evidence>
<accession>A0AAV2VKZ2</accession>
<dbReference type="EMBL" id="CAOF01000049">
    <property type="protein sequence ID" value="CCO45231.1"/>
    <property type="molecule type" value="Genomic_DNA"/>
</dbReference>
<dbReference type="InterPro" id="IPR000524">
    <property type="entry name" value="Tscrpt_reg_HTH_GntR"/>
</dbReference>
<keyword evidence="2" id="KW-0238">DNA-binding</keyword>
<evidence type="ECO:0000313" key="5">
    <source>
        <dbReference type="EMBL" id="CCO45231.1"/>
    </source>
</evidence>
<organism evidence="5 6">
    <name type="scientific">Vibrio nigripulchritudo SOn1</name>
    <dbReference type="NCBI Taxonomy" id="1238450"/>
    <lineage>
        <taxon>Bacteria</taxon>
        <taxon>Pseudomonadati</taxon>
        <taxon>Pseudomonadota</taxon>
        <taxon>Gammaproteobacteria</taxon>
        <taxon>Vibrionales</taxon>
        <taxon>Vibrionaceae</taxon>
        <taxon>Vibrio</taxon>
    </lineage>
</organism>
<keyword evidence="3" id="KW-0804">Transcription</keyword>
<evidence type="ECO:0000256" key="2">
    <source>
        <dbReference type="ARBA" id="ARBA00023125"/>
    </source>
</evidence>
<dbReference type="InterPro" id="IPR036390">
    <property type="entry name" value="WH_DNA-bd_sf"/>
</dbReference>
<dbReference type="SUPFAM" id="SSF46785">
    <property type="entry name" value="Winged helix' DNA-binding domain"/>
    <property type="match status" value="1"/>
</dbReference>
<dbReference type="GO" id="GO:0003700">
    <property type="term" value="F:DNA-binding transcription factor activity"/>
    <property type="evidence" value="ECO:0007669"/>
    <property type="project" value="InterPro"/>
</dbReference>
<dbReference type="SMART" id="SM00895">
    <property type="entry name" value="FCD"/>
    <property type="match status" value="1"/>
</dbReference>
<sequence>MSDESNDMPYYRSDVARLTLKSQIADKLSDLIASKMIAEGEALPSERELAKSYDVSRETIRGSLALLSERGLITVSRGRKSIVTKGSAEIIQSNHLLEDIQSYDAYTVAETRKVIESSILRSAAINIKEEDLEKLTALIEYQETVLDDHVAFQVSDKEFHEIIYQSCRNDLLSKIAIDVYSYALEHRTAAMAEEKSTVRSLREHHQILRSLKNHDPDAAERSILAHVDSIFKSTLIMQNKDNE</sequence>
<evidence type="ECO:0000256" key="3">
    <source>
        <dbReference type="ARBA" id="ARBA00023163"/>
    </source>
</evidence>
<comment type="caution">
    <text evidence="5">The sequence shown here is derived from an EMBL/GenBank/DDBJ whole genome shotgun (WGS) entry which is preliminary data.</text>
</comment>
<dbReference type="CDD" id="cd07377">
    <property type="entry name" value="WHTH_GntR"/>
    <property type="match status" value="1"/>
</dbReference>
<dbReference type="Proteomes" id="UP000018211">
    <property type="component" value="Unassembled WGS sequence"/>
</dbReference>
<protein>
    <submittedName>
        <fullName evidence="5">Transcriptional regulator, GntR family</fullName>
    </submittedName>
</protein>
<dbReference type="Gene3D" id="1.10.10.10">
    <property type="entry name" value="Winged helix-like DNA-binding domain superfamily/Winged helix DNA-binding domain"/>
    <property type="match status" value="1"/>
</dbReference>
<dbReference type="SUPFAM" id="SSF48008">
    <property type="entry name" value="GntR ligand-binding domain-like"/>
    <property type="match status" value="1"/>
</dbReference>
<dbReference type="InterPro" id="IPR036388">
    <property type="entry name" value="WH-like_DNA-bd_sf"/>
</dbReference>
<gene>
    <name evidence="5" type="ORF">VIBNISOn1_1420031</name>
</gene>
<feature type="domain" description="HTH gntR-type" evidence="4">
    <location>
        <begin position="18"/>
        <end position="86"/>
    </location>
</feature>
<reference evidence="5 6" key="1">
    <citation type="journal article" date="2013" name="ISME J.">
        <title>Comparative genomics of pathogenic lineages of Vibrio nigripulchritudo identifies virulence-associated traits.</title>
        <authorList>
            <person name="Goudenege D."/>
            <person name="Labreuche Y."/>
            <person name="Krin E."/>
            <person name="Ansquer D."/>
            <person name="Mangenot S."/>
            <person name="Calteau A."/>
            <person name="Medigue C."/>
            <person name="Mazel D."/>
            <person name="Polz M.F."/>
            <person name="Le Roux F."/>
        </authorList>
    </citation>
    <scope>NUCLEOTIDE SEQUENCE [LARGE SCALE GENOMIC DNA]</scope>
    <source>
        <strain evidence="5 6">SOn1</strain>
    </source>
</reference>
<dbReference type="SMART" id="SM00345">
    <property type="entry name" value="HTH_GNTR"/>
    <property type="match status" value="1"/>
</dbReference>
<evidence type="ECO:0000256" key="1">
    <source>
        <dbReference type="ARBA" id="ARBA00023015"/>
    </source>
</evidence>
<dbReference type="InterPro" id="IPR011711">
    <property type="entry name" value="GntR_C"/>
</dbReference>
<evidence type="ECO:0000259" key="4">
    <source>
        <dbReference type="PROSITE" id="PS50949"/>
    </source>
</evidence>
<dbReference type="PANTHER" id="PTHR43537:SF5">
    <property type="entry name" value="UXU OPERON TRANSCRIPTIONAL REGULATOR"/>
    <property type="match status" value="1"/>
</dbReference>
<dbReference type="Pfam" id="PF07729">
    <property type="entry name" value="FCD"/>
    <property type="match status" value="1"/>
</dbReference>
<dbReference type="Gene3D" id="1.20.120.530">
    <property type="entry name" value="GntR ligand-binding domain-like"/>
    <property type="match status" value="1"/>
</dbReference>